<evidence type="ECO:0000313" key="5">
    <source>
        <dbReference type="Proteomes" id="UP000321464"/>
    </source>
</evidence>
<dbReference type="InterPro" id="IPR050300">
    <property type="entry name" value="GDXG_lipolytic_enzyme"/>
</dbReference>
<dbReference type="PANTHER" id="PTHR48081">
    <property type="entry name" value="AB HYDROLASE SUPERFAMILY PROTEIN C4A8.06C"/>
    <property type="match status" value="1"/>
</dbReference>
<evidence type="ECO:0000256" key="1">
    <source>
        <dbReference type="ARBA" id="ARBA00022801"/>
    </source>
</evidence>
<evidence type="ECO:0000313" key="4">
    <source>
        <dbReference type="EMBL" id="GEN98585.1"/>
    </source>
</evidence>
<dbReference type="Gene3D" id="3.40.50.1820">
    <property type="entry name" value="alpha/beta hydrolase"/>
    <property type="match status" value="1"/>
</dbReference>
<feature type="chain" id="PRO_5022048631" evidence="2">
    <location>
        <begin position="23"/>
        <end position="290"/>
    </location>
</feature>
<dbReference type="GO" id="GO:0045493">
    <property type="term" value="P:xylan catabolic process"/>
    <property type="evidence" value="ECO:0007669"/>
    <property type="project" value="UniProtKB-KW"/>
</dbReference>
<dbReference type="InterPro" id="IPR002925">
    <property type="entry name" value="Dienelactn_hydro"/>
</dbReference>
<feature type="signal peptide" evidence="2">
    <location>
        <begin position="1"/>
        <end position="22"/>
    </location>
</feature>
<dbReference type="Proteomes" id="UP000321464">
    <property type="component" value="Unassembled WGS sequence"/>
</dbReference>
<reference evidence="4 5" key="1">
    <citation type="submission" date="2019-07" db="EMBL/GenBank/DDBJ databases">
        <title>Whole genome shotgun sequence of Novosphingobium sediminis NBRC 106119.</title>
        <authorList>
            <person name="Hosoyama A."/>
            <person name="Uohara A."/>
            <person name="Ohji S."/>
            <person name="Ichikawa N."/>
        </authorList>
    </citation>
    <scope>NUCLEOTIDE SEQUENCE [LARGE SCALE GENOMIC DNA]</scope>
    <source>
        <strain evidence="4 5">NBRC 106119</strain>
    </source>
</reference>
<accession>A0A512AFV5</accession>
<keyword evidence="4" id="KW-0119">Carbohydrate metabolism</keyword>
<dbReference type="AlphaFoldDB" id="A0A512AFV5"/>
<name>A0A512AFV5_9SPHN</name>
<keyword evidence="5" id="KW-1185">Reference proteome</keyword>
<dbReference type="RefSeq" id="WP_147157962.1">
    <property type="nucleotide sequence ID" value="NZ_BJYR01000002.1"/>
</dbReference>
<comment type="caution">
    <text evidence="4">The sequence shown here is derived from an EMBL/GenBank/DDBJ whole genome shotgun (WGS) entry which is preliminary data.</text>
</comment>
<keyword evidence="4" id="KW-0326">Glycosidase</keyword>
<evidence type="ECO:0000259" key="3">
    <source>
        <dbReference type="Pfam" id="PF01738"/>
    </source>
</evidence>
<keyword evidence="1 4" id="KW-0378">Hydrolase</keyword>
<protein>
    <submittedName>
        <fullName evidence="4">Xylanase</fullName>
    </submittedName>
</protein>
<dbReference type="Pfam" id="PF01738">
    <property type="entry name" value="DLH"/>
    <property type="match status" value="1"/>
</dbReference>
<dbReference type="InterPro" id="IPR029058">
    <property type="entry name" value="AB_hydrolase_fold"/>
</dbReference>
<dbReference type="SUPFAM" id="SSF53474">
    <property type="entry name" value="alpha/beta-Hydrolases"/>
    <property type="match status" value="1"/>
</dbReference>
<dbReference type="GO" id="GO:0016798">
    <property type="term" value="F:hydrolase activity, acting on glycosyl bonds"/>
    <property type="evidence" value="ECO:0007669"/>
    <property type="project" value="UniProtKB-KW"/>
</dbReference>
<keyword evidence="2" id="KW-0732">Signal</keyword>
<feature type="domain" description="Dienelactone hydrolase" evidence="3">
    <location>
        <begin position="72"/>
        <end position="268"/>
    </location>
</feature>
<keyword evidence="4" id="KW-0624">Polysaccharide degradation</keyword>
<dbReference type="OrthoDB" id="9771666at2"/>
<dbReference type="PANTHER" id="PTHR48081:SF6">
    <property type="entry name" value="PEPTIDASE S9 PROLYL OLIGOPEPTIDASE CATALYTIC DOMAIN-CONTAINING PROTEIN"/>
    <property type="match status" value="1"/>
</dbReference>
<organism evidence="4 5">
    <name type="scientific">Novosphingobium sediminis</name>
    <dbReference type="NCBI Taxonomy" id="707214"/>
    <lineage>
        <taxon>Bacteria</taxon>
        <taxon>Pseudomonadati</taxon>
        <taxon>Pseudomonadota</taxon>
        <taxon>Alphaproteobacteria</taxon>
        <taxon>Sphingomonadales</taxon>
        <taxon>Sphingomonadaceae</taxon>
        <taxon>Novosphingobium</taxon>
    </lineage>
</organism>
<keyword evidence="4" id="KW-0858">Xylan degradation</keyword>
<proteinExistence type="predicted"/>
<dbReference type="EMBL" id="BJYR01000002">
    <property type="protein sequence ID" value="GEN98585.1"/>
    <property type="molecule type" value="Genomic_DNA"/>
</dbReference>
<sequence length="290" mass="31432">MRKTFAFLASLLLALGASPAFAQMPVISVDAVPPVPGEQIVLNDVPAGNEVWSRVFGQVWARNVQRSTLYVIRPMNGRANGKAVIVVPGGGYMFVSIDSEGFRVADRLAAQGYTAFVLKYRVNPTPPTSEGFMADMASKFGQLGKGELAELPPAVDDLAAAVALVSKRAGEWKIDPRQIGAIGFSAGSRSLIRLIEKRPEAALLHHVGLIYPPMTQTVAGGPRPPLFMAIAAHDPLFKQGGLKLVDNWLKESDAVEFHLYYGGEHGFGMMPKGTTSDRWIDQYLDWLAVQ</sequence>
<gene>
    <name evidence="4" type="primary">xynB</name>
    <name evidence="4" type="ORF">NSE01_04180</name>
</gene>
<evidence type="ECO:0000256" key="2">
    <source>
        <dbReference type="SAM" id="SignalP"/>
    </source>
</evidence>